<proteinExistence type="predicted"/>
<evidence type="ECO:0000313" key="2">
    <source>
        <dbReference type="Proteomes" id="UP001552299"/>
    </source>
</evidence>
<dbReference type="Proteomes" id="UP001552299">
    <property type="component" value="Unassembled WGS sequence"/>
</dbReference>
<keyword evidence="2" id="KW-1185">Reference proteome</keyword>
<evidence type="ECO:0000313" key="1">
    <source>
        <dbReference type="EMBL" id="KAL0906833.1"/>
    </source>
</evidence>
<comment type="caution">
    <text evidence="1">The sequence shown here is derived from an EMBL/GenBank/DDBJ whole genome shotgun (WGS) entry which is preliminary data.</text>
</comment>
<name>A0ABD0U3X0_DENTH</name>
<gene>
    <name evidence="1" type="ORF">M5K25_025359</name>
</gene>
<organism evidence="1 2">
    <name type="scientific">Dendrobium thyrsiflorum</name>
    <name type="common">Pinecone-like raceme dendrobium</name>
    <name type="synonym">Orchid</name>
    <dbReference type="NCBI Taxonomy" id="117978"/>
    <lineage>
        <taxon>Eukaryota</taxon>
        <taxon>Viridiplantae</taxon>
        <taxon>Streptophyta</taxon>
        <taxon>Embryophyta</taxon>
        <taxon>Tracheophyta</taxon>
        <taxon>Spermatophyta</taxon>
        <taxon>Magnoliopsida</taxon>
        <taxon>Liliopsida</taxon>
        <taxon>Asparagales</taxon>
        <taxon>Orchidaceae</taxon>
        <taxon>Epidendroideae</taxon>
        <taxon>Malaxideae</taxon>
        <taxon>Dendrobiinae</taxon>
        <taxon>Dendrobium</taxon>
    </lineage>
</organism>
<reference evidence="1 2" key="1">
    <citation type="journal article" date="2024" name="Plant Biotechnol. J.">
        <title>Dendrobium thyrsiflorum genome and its molecular insights into genes involved in important horticultural traits.</title>
        <authorList>
            <person name="Chen B."/>
            <person name="Wang J.Y."/>
            <person name="Zheng P.J."/>
            <person name="Li K.L."/>
            <person name="Liang Y.M."/>
            <person name="Chen X.F."/>
            <person name="Zhang C."/>
            <person name="Zhao X."/>
            <person name="He X."/>
            <person name="Zhang G.Q."/>
            <person name="Liu Z.J."/>
            <person name="Xu Q."/>
        </authorList>
    </citation>
    <scope>NUCLEOTIDE SEQUENCE [LARGE SCALE GENOMIC DNA]</scope>
    <source>
        <strain evidence="1">GZMU011</strain>
    </source>
</reference>
<sequence length="183" mass="20543">MHQSQSKDKKASIKTIRNLDPAAPYSVNDCLSPPSMDRPCALESGCSGLQDTILQYLLPKGNLQLTDNIRLFDALPSNKVENYIDNLTNTDIRCQKIHRLALKANGGGVMINLNQDLIVPSSWVIMVPSLLSQRRSTLILANELYDASGAFHMLLVSELIYRYDSLESQIYCLDLSVARNFYY</sequence>
<accession>A0ABD0U3X0</accession>
<dbReference type="EMBL" id="JANQDX010000018">
    <property type="protein sequence ID" value="KAL0906833.1"/>
    <property type="molecule type" value="Genomic_DNA"/>
</dbReference>
<dbReference type="AlphaFoldDB" id="A0ABD0U3X0"/>
<protein>
    <submittedName>
        <fullName evidence="1">Uncharacterized protein</fullName>
    </submittedName>
</protein>